<comment type="subunit">
    <text evidence="4">Homodimer.</text>
</comment>
<proteinExistence type="inferred from homology"/>
<dbReference type="EMBL" id="MSDW01000002">
    <property type="protein sequence ID" value="OKY77347.1"/>
    <property type="molecule type" value="Genomic_DNA"/>
</dbReference>
<dbReference type="GO" id="GO:0009423">
    <property type="term" value="P:chorismate biosynthetic process"/>
    <property type="evidence" value="ECO:0007669"/>
    <property type="project" value="UniProtKB-UniRule"/>
</dbReference>
<dbReference type="Gene3D" id="3.20.20.70">
    <property type="entry name" value="Aldolase class I"/>
    <property type="match status" value="1"/>
</dbReference>
<dbReference type="InterPro" id="IPR013785">
    <property type="entry name" value="Aldolase_TIM"/>
</dbReference>
<feature type="binding site" evidence="4">
    <location>
        <position position="82"/>
    </location>
    <ligand>
        <name>3-dehydroquinate</name>
        <dbReference type="ChEBI" id="CHEBI:32364"/>
    </ligand>
</feature>
<evidence type="ECO:0000256" key="4">
    <source>
        <dbReference type="HAMAP-Rule" id="MF_00214"/>
    </source>
</evidence>
<dbReference type="GO" id="GO:0046279">
    <property type="term" value="P:3,4-dihydroxybenzoate biosynthetic process"/>
    <property type="evidence" value="ECO:0007669"/>
    <property type="project" value="TreeGrafter"/>
</dbReference>
<feature type="binding site" evidence="4">
    <location>
        <position position="209"/>
    </location>
    <ligand>
        <name>3-dehydroquinate</name>
        <dbReference type="ChEBI" id="CHEBI:32364"/>
    </ligand>
</feature>
<dbReference type="AlphaFoldDB" id="A0A1Q6DSP3"/>
<reference evidence="5" key="1">
    <citation type="submission" date="2016-12" db="EMBL/GenBank/DDBJ databases">
        <title>Discovery of methanogenic haloarchaea.</title>
        <authorList>
            <person name="Sorokin D.Y."/>
            <person name="Makarova K.S."/>
            <person name="Abbas B."/>
            <person name="Ferrer M."/>
            <person name="Golyshin P.N."/>
        </authorList>
    </citation>
    <scope>NUCLEOTIDE SEQUENCE [LARGE SCALE GENOMIC DNA]</scope>
    <source>
        <strain evidence="5">HMET1</strain>
    </source>
</reference>
<feature type="binding site" evidence="4">
    <location>
        <position position="228"/>
    </location>
    <ligand>
        <name>3-dehydroquinate</name>
        <dbReference type="ChEBI" id="CHEBI:32364"/>
    </ligand>
</feature>
<dbReference type="InterPro" id="IPR050146">
    <property type="entry name" value="Type-I_3-dehydroquinase"/>
</dbReference>
<comment type="catalytic activity">
    <reaction evidence="1 4">
        <text>3-dehydroquinate = 3-dehydroshikimate + H2O</text>
        <dbReference type="Rhea" id="RHEA:21096"/>
        <dbReference type="ChEBI" id="CHEBI:15377"/>
        <dbReference type="ChEBI" id="CHEBI:16630"/>
        <dbReference type="ChEBI" id="CHEBI:32364"/>
        <dbReference type="EC" id="4.2.1.10"/>
    </reaction>
</comment>
<name>A0A1Q6DSP3_METT1</name>
<dbReference type="CDD" id="cd00502">
    <property type="entry name" value="DHQase_I"/>
    <property type="match status" value="1"/>
</dbReference>
<evidence type="ECO:0000313" key="6">
    <source>
        <dbReference type="Proteomes" id="UP000185744"/>
    </source>
</evidence>
<protein>
    <recommendedName>
        <fullName evidence="4">3-dehydroquinate dehydratase</fullName>
        <shortName evidence="4">3-dehydroquinase</shortName>
        <ecNumber evidence="4">4.2.1.10</ecNumber>
    </recommendedName>
    <alternativeName>
        <fullName evidence="4">Type I DHQase</fullName>
    </alternativeName>
    <alternativeName>
        <fullName evidence="4">Type I dehydroquinase</fullName>
        <shortName evidence="4">DHQ1</shortName>
    </alternativeName>
</protein>
<feature type="active site" description="Proton donor/acceptor" evidence="4">
    <location>
        <position position="141"/>
    </location>
</feature>
<keyword evidence="3 4" id="KW-0704">Schiff base</keyword>
<accession>A0A1Q6DSP3</accession>
<keyword evidence="2 4" id="KW-0456">Lyase</keyword>
<comment type="similarity">
    <text evidence="4">Belongs to the type-I 3-dehydroquinase family.</text>
</comment>
<dbReference type="Pfam" id="PF01487">
    <property type="entry name" value="DHquinase_I"/>
    <property type="match status" value="1"/>
</dbReference>
<dbReference type="InterPro" id="IPR001381">
    <property type="entry name" value="DHquinase_I"/>
</dbReference>
<dbReference type="PANTHER" id="PTHR43699:SF1">
    <property type="entry name" value="3-DEHYDROQUINATE DEHYDRATASE"/>
    <property type="match status" value="1"/>
</dbReference>
<gene>
    <name evidence="4" type="primary">aroD</name>
    <name evidence="5" type="ORF">BTN85_1997</name>
</gene>
<comment type="caution">
    <text evidence="5">The sequence shown here is derived from an EMBL/GenBank/DDBJ whole genome shotgun (WGS) entry which is preliminary data.</text>
</comment>
<keyword evidence="6" id="KW-1185">Reference proteome</keyword>
<dbReference type="GO" id="GO:0008652">
    <property type="term" value="P:amino acid biosynthetic process"/>
    <property type="evidence" value="ECO:0007669"/>
    <property type="project" value="UniProtKB-KW"/>
</dbReference>
<dbReference type="HAMAP" id="MF_00214">
    <property type="entry name" value="AroD"/>
    <property type="match status" value="1"/>
</dbReference>
<keyword evidence="4" id="KW-0057">Aromatic amino acid biosynthesis</keyword>
<evidence type="ECO:0000313" key="5">
    <source>
        <dbReference type="EMBL" id="OKY77347.1"/>
    </source>
</evidence>
<dbReference type="NCBIfam" id="TIGR01093">
    <property type="entry name" value="aroD"/>
    <property type="match status" value="1"/>
</dbReference>
<organism evidence="5 6">
    <name type="scientific">Methanohalarchaeum thermophilum</name>
    <dbReference type="NCBI Taxonomy" id="1903181"/>
    <lineage>
        <taxon>Archaea</taxon>
        <taxon>Methanobacteriati</taxon>
        <taxon>Methanobacteriota</taxon>
        <taxon>Methanonatronarchaeia</taxon>
        <taxon>Methanonatronarchaeales</taxon>
        <taxon>Methanonatronarchaeaceae</taxon>
        <taxon>Candidatus Methanohalarchaeum</taxon>
    </lineage>
</organism>
<dbReference type="PANTHER" id="PTHR43699">
    <property type="entry name" value="3-DEHYDROQUINATE DEHYDRATASE"/>
    <property type="match status" value="1"/>
</dbReference>
<dbReference type="GO" id="GO:0003855">
    <property type="term" value="F:3-dehydroquinate dehydratase activity"/>
    <property type="evidence" value="ECO:0007669"/>
    <property type="project" value="UniProtKB-UniRule"/>
</dbReference>
<dbReference type="UniPathway" id="UPA00053">
    <property type="reaction ID" value="UER00086"/>
</dbReference>
<feature type="binding site" evidence="4">
    <location>
        <position position="25"/>
    </location>
    <ligand>
        <name>3-dehydroquinate</name>
        <dbReference type="ChEBI" id="CHEBI:32364"/>
    </ligand>
</feature>
<dbReference type="SUPFAM" id="SSF51569">
    <property type="entry name" value="Aldolase"/>
    <property type="match status" value="1"/>
</dbReference>
<dbReference type="STRING" id="1903181.BTN85_1997"/>
<comment type="function">
    <text evidence="4">Involved in the third step of the chorismate pathway, which leads to the biosynthesis of aromatic amino acids. Catalyzes the cis-dehydration of 3-dehydroquinate (DHQ) and introduces the first double bond of the aromatic ring to yield 3-dehydroshikimate.</text>
</comment>
<dbReference type="GO" id="GO:0009073">
    <property type="term" value="P:aromatic amino acid family biosynthetic process"/>
    <property type="evidence" value="ECO:0007669"/>
    <property type="project" value="UniProtKB-KW"/>
</dbReference>
<feature type="binding site" evidence="4">
    <location>
        <begin position="50"/>
        <end position="52"/>
    </location>
    <ligand>
        <name>3-dehydroquinate</name>
        <dbReference type="ChEBI" id="CHEBI:32364"/>
    </ligand>
</feature>
<feature type="binding site" evidence="4">
    <location>
        <position position="232"/>
    </location>
    <ligand>
        <name>3-dehydroquinate</name>
        <dbReference type="ChEBI" id="CHEBI:32364"/>
    </ligand>
</feature>
<evidence type="ECO:0000256" key="2">
    <source>
        <dbReference type="ARBA" id="ARBA00023239"/>
    </source>
</evidence>
<dbReference type="Proteomes" id="UP000185744">
    <property type="component" value="Unassembled WGS sequence"/>
</dbReference>
<dbReference type="FunCoup" id="A0A1Q6DSP3">
    <property type="interactions" value="70"/>
</dbReference>
<keyword evidence="4" id="KW-0028">Amino-acid biosynthesis</keyword>
<comment type="pathway">
    <text evidence="4">Metabolic intermediate biosynthesis; chorismate biosynthesis; chorismate from D-erythrose 4-phosphate and phosphoenolpyruvate: step 3/7.</text>
</comment>
<evidence type="ECO:0000256" key="3">
    <source>
        <dbReference type="ARBA" id="ARBA00023270"/>
    </source>
</evidence>
<feature type="active site" description="Schiff-base intermediate with substrate" evidence="4">
    <location>
        <position position="167"/>
    </location>
</feature>
<dbReference type="InParanoid" id="A0A1Q6DSP3"/>
<evidence type="ECO:0000256" key="1">
    <source>
        <dbReference type="ARBA" id="ARBA00001864"/>
    </source>
</evidence>
<dbReference type="EC" id="4.2.1.10" evidence="4"/>
<sequence length="246" mass="27167">MRVSAKDLVDVGGVDVGDSPRVVASVGERDVGKLVDVGENLDLGRVDLLELRVDLLDDPFDPELRRGLSNFVPGVPVILTVRRESEGGDFRGSENKRVDLLCKLIDFVDAVDIEYRTQGDLRDRVLQRAQEEGLPVIVSLHKMDRAGKKDELRNDLESLLETGDIAKLAVKANSLKDCLNLLDVTQEVKKELKKPICSIAMGDIGRFTRVVAPLFGSDLIYAPARNETAPGQIPLEKINYILKNLL</sequence>